<dbReference type="AlphaFoldDB" id="A0A9X0R0H1"/>
<accession>A0A9X0R0H1</accession>
<dbReference type="InterPro" id="IPR021457">
    <property type="entry name" value="DUF3108"/>
</dbReference>
<evidence type="ECO:0000256" key="2">
    <source>
        <dbReference type="SAM" id="SignalP"/>
    </source>
</evidence>
<organism evidence="3 4">
    <name type="scientific">Siccirubricoccus deserti</name>
    <dbReference type="NCBI Taxonomy" id="2013562"/>
    <lineage>
        <taxon>Bacteria</taxon>
        <taxon>Pseudomonadati</taxon>
        <taxon>Pseudomonadota</taxon>
        <taxon>Alphaproteobacteria</taxon>
        <taxon>Acetobacterales</taxon>
        <taxon>Roseomonadaceae</taxon>
        <taxon>Siccirubricoccus</taxon>
    </lineage>
</organism>
<dbReference type="EMBL" id="JACOMF010000021">
    <property type="protein sequence ID" value="MBC4017010.1"/>
    <property type="molecule type" value="Genomic_DNA"/>
</dbReference>
<feature type="region of interest" description="Disordered" evidence="1">
    <location>
        <begin position="262"/>
        <end position="281"/>
    </location>
</feature>
<evidence type="ECO:0000313" key="4">
    <source>
        <dbReference type="Proteomes" id="UP000600101"/>
    </source>
</evidence>
<reference evidence="3" key="1">
    <citation type="submission" date="2020-08" db="EMBL/GenBank/DDBJ databases">
        <authorList>
            <person name="Hu Y."/>
            <person name="Nguyen S.V."/>
            <person name="Li F."/>
            <person name="Fanning S."/>
        </authorList>
    </citation>
    <scope>NUCLEOTIDE SEQUENCE</scope>
    <source>
        <strain evidence="3">SYSU D8009</strain>
    </source>
</reference>
<dbReference type="Proteomes" id="UP000600101">
    <property type="component" value="Unassembled WGS sequence"/>
</dbReference>
<name>A0A9X0R0H1_9PROT</name>
<evidence type="ECO:0000256" key="1">
    <source>
        <dbReference type="SAM" id="MobiDB-lite"/>
    </source>
</evidence>
<evidence type="ECO:0000313" key="3">
    <source>
        <dbReference type="EMBL" id="MBC4017010.1"/>
    </source>
</evidence>
<feature type="chain" id="PRO_5040999891" evidence="2">
    <location>
        <begin position="25"/>
        <end position="281"/>
    </location>
</feature>
<dbReference type="RefSeq" id="WP_186771774.1">
    <property type="nucleotide sequence ID" value="NZ_JACOMF010000021.1"/>
</dbReference>
<proteinExistence type="predicted"/>
<dbReference type="Pfam" id="PF11306">
    <property type="entry name" value="DUF3108"/>
    <property type="match status" value="1"/>
</dbReference>
<protein>
    <submittedName>
        <fullName evidence="3">DUF3108 domain-containing protein</fullName>
    </submittedName>
</protein>
<comment type="caution">
    <text evidence="3">The sequence shown here is derived from an EMBL/GenBank/DDBJ whole genome shotgun (WGS) entry which is preliminary data.</text>
</comment>
<sequence length="281" mass="30192">MRQCGLIPLLVLCLGALLPTAAGAQPLLAHYEVRAAGITVMRVEVTLDLGGPNYLVRTRIRTTGVAGLFSSGDQVTSVEGRWQGAEPMPAHYRVEGMWHGTRRHVVMNWVPPGIPRLSAIEPPNETEREAVPDALQRGTMDALSALAKLTRAVAETGRCDLQAAVYDGRRRADYAAWTLGFAPLPAGGAWSGEALRCGFESRVVAGFRGDQDPEDARRPQPASVWMAGVAPGRPPLPVLVEMPSRWFGTIRATLVGLEAAPRGALPTDVAQAPPQSRQGRR</sequence>
<gene>
    <name evidence="3" type="ORF">H7965_16975</name>
</gene>
<feature type="signal peptide" evidence="2">
    <location>
        <begin position="1"/>
        <end position="24"/>
    </location>
</feature>
<keyword evidence="2" id="KW-0732">Signal</keyword>
<keyword evidence="4" id="KW-1185">Reference proteome</keyword>